<keyword evidence="4 7" id="KW-0812">Transmembrane</keyword>
<reference evidence="9 10" key="1">
    <citation type="submission" date="2019-03" db="EMBL/GenBank/DDBJ databases">
        <title>Lake Tanganyika Metagenome-Assembled Genomes (MAGs).</title>
        <authorList>
            <person name="Tran P."/>
        </authorList>
    </citation>
    <scope>NUCLEOTIDE SEQUENCE [LARGE SCALE GENOMIC DNA]</scope>
    <source>
        <strain evidence="9">K_DeepCast_65m_m2_236</strain>
    </source>
</reference>
<keyword evidence="3" id="KW-1003">Cell membrane</keyword>
<dbReference type="Pfam" id="PF19300">
    <property type="entry name" value="BPD_transp_1_N"/>
    <property type="match status" value="1"/>
</dbReference>
<dbReference type="InterPro" id="IPR035906">
    <property type="entry name" value="MetI-like_sf"/>
</dbReference>
<dbReference type="Pfam" id="PF00528">
    <property type="entry name" value="BPD_transp_1"/>
    <property type="match status" value="1"/>
</dbReference>
<protein>
    <submittedName>
        <fullName evidence="9">ABC transporter permease</fullName>
    </submittedName>
</protein>
<comment type="similarity">
    <text evidence="7">Belongs to the binding-protein-dependent transport system permease family.</text>
</comment>
<dbReference type="InterPro" id="IPR000515">
    <property type="entry name" value="MetI-like"/>
</dbReference>
<sequence length="333" mass="35664">MIKLVARRLALLVPILLGVAAIVFAAVRLIPGDPATVILGERATEQAKIALRHELGLDRPILVQFGSYLWDLAHGDLGRSLTTGNPVGYEVVHRFPATFELAVAAMILALAIGVPLGLYAAVRRNSWVDYLATGSSLLGVSMPIFWLGLVLMLVFSAQLRLAPLSGRLDLALDVDAITGLYLVDTLLRGDLAAFRSTLAHLALPALTLATVPLAIISRMTRAAMLEVLGQDYVRTARAKGLDEGKVYWRHALRNAAIPIVTVGGLQFGTLLSGAVITETIFSWPGIGSLAVGAVFSRDFPLLQGCVLLFALTFVLVNLATDLAYQALDPRLRA</sequence>
<dbReference type="PANTHER" id="PTHR43163">
    <property type="entry name" value="DIPEPTIDE TRANSPORT SYSTEM PERMEASE PROTEIN DPPB-RELATED"/>
    <property type="match status" value="1"/>
</dbReference>
<organism evidence="9 10">
    <name type="scientific">Candidatus Tanganyikabacteria bacterium</name>
    <dbReference type="NCBI Taxonomy" id="2961651"/>
    <lineage>
        <taxon>Bacteria</taxon>
        <taxon>Bacillati</taxon>
        <taxon>Candidatus Sericytochromatia</taxon>
        <taxon>Candidatus Tanganyikabacteria</taxon>
    </lineage>
</organism>
<accession>A0A938BKG3</accession>
<comment type="caution">
    <text evidence="9">The sequence shown here is derived from an EMBL/GenBank/DDBJ whole genome shotgun (WGS) entry which is preliminary data.</text>
</comment>
<feature type="transmembrane region" description="Helical" evidence="7">
    <location>
        <begin position="197"/>
        <end position="216"/>
    </location>
</feature>
<name>A0A938BKG3_9BACT</name>
<dbReference type="PANTHER" id="PTHR43163:SF6">
    <property type="entry name" value="DIPEPTIDE TRANSPORT SYSTEM PERMEASE PROTEIN DPPB-RELATED"/>
    <property type="match status" value="1"/>
</dbReference>
<dbReference type="SUPFAM" id="SSF161098">
    <property type="entry name" value="MetI-like"/>
    <property type="match status" value="1"/>
</dbReference>
<evidence type="ECO:0000313" key="9">
    <source>
        <dbReference type="EMBL" id="MBM3274191.1"/>
    </source>
</evidence>
<evidence type="ECO:0000256" key="2">
    <source>
        <dbReference type="ARBA" id="ARBA00022448"/>
    </source>
</evidence>
<evidence type="ECO:0000256" key="7">
    <source>
        <dbReference type="RuleBase" id="RU363032"/>
    </source>
</evidence>
<comment type="subcellular location">
    <subcellularLocation>
        <location evidence="1 7">Cell membrane</location>
        <topology evidence="1 7">Multi-pass membrane protein</topology>
    </subcellularLocation>
</comment>
<evidence type="ECO:0000256" key="3">
    <source>
        <dbReference type="ARBA" id="ARBA00022475"/>
    </source>
</evidence>
<keyword evidence="6 7" id="KW-0472">Membrane</keyword>
<feature type="transmembrane region" description="Helical" evidence="7">
    <location>
        <begin position="101"/>
        <end position="122"/>
    </location>
</feature>
<gene>
    <name evidence="9" type="ORF">FJZ00_03495</name>
</gene>
<feature type="transmembrane region" description="Helical" evidence="7">
    <location>
        <begin position="301"/>
        <end position="324"/>
    </location>
</feature>
<evidence type="ECO:0000256" key="6">
    <source>
        <dbReference type="ARBA" id="ARBA00023136"/>
    </source>
</evidence>
<dbReference type="GO" id="GO:0055085">
    <property type="term" value="P:transmembrane transport"/>
    <property type="evidence" value="ECO:0007669"/>
    <property type="project" value="InterPro"/>
</dbReference>
<dbReference type="InterPro" id="IPR045621">
    <property type="entry name" value="BPD_transp_1_N"/>
</dbReference>
<dbReference type="GO" id="GO:0005886">
    <property type="term" value="C:plasma membrane"/>
    <property type="evidence" value="ECO:0007669"/>
    <property type="project" value="UniProtKB-SubCell"/>
</dbReference>
<dbReference type="Proteomes" id="UP000703893">
    <property type="component" value="Unassembled WGS sequence"/>
</dbReference>
<evidence type="ECO:0000259" key="8">
    <source>
        <dbReference type="PROSITE" id="PS50928"/>
    </source>
</evidence>
<dbReference type="CDD" id="cd06261">
    <property type="entry name" value="TM_PBP2"/>
    <property type="match status" value="1"/>
</dbReference>
<evidence type="ECO:0000313" key="10">
    <source>
        <dbReference type="Proteomes" id="UP000703893"/>
    </source>
</evidence>
<evidence type="ECO:0000256" key="5">
    <source>
        <dbReference type="ARBA" id="ARBA00022989"/>
    </source>
</evidence>
<dbReference type="Gene3D" id="1.10.3720.10">
    <property type="entry name" value="MetI-like"/>
    <property type="match status" value="1"/>
</dbReference>
<feature type="transmembrane region" description="Helical" evidence="7">
    <location>
        <begin position="134"/>
        <end position="155"/>
    </location>
</feature>
<dbReference type="EMBL" id="VGJX01000147">
    <property type="protein sequence ID" value="MBM3274191.1"/>
    <property type="molecule type" value="Genomic_DNA"/>
</dbReference>
<keyword evidence="5 7" id="KW-1133">Transmembrane helix</keyword>
<dbReference type="AlphaFoldDB" id="A0A938BKG3"/>
<feature type="transmembrane region" description="Helical" evidence="7">
    <location>
        <begin position="255"/>
        <end position="281"/>
    </location>
</feature>
<proteinExistence type="inferred from homology"/>
<evidence type="ECO:0000256" key="1">
    <source>
        <dbReference type="ARBA" id="ARBA00004651"/>
    </source>
</evidence>
<feature type="domain" description="ABC transmembrane type-1" evidence="8">
    <location>
        <begin position="95"/>
        <end position="320"/>
    </location>
</feature>
<keyword evidence="2 7" id="KW-0813">Transport</keyword>
<dbReference type="PROSITE" id="PS50928">
    <property type="entry name" value="ABC_TM1"/>
    <property type="match status" value="1"/>
</dbReference>
<evidence type="ECO:0000256" key="4">
    <source>
        <dbReference type="ARBA" id="ARBA00022692"/>
    </source>
</evidence>